<evidence type="ECO:0000256" key="3">
    <source>
        <dbReference type="ARBA" id="ARBA00022912"/>
    </source>
</evidence>
<proteinExistence type="inferred from homology"/>
<gene>
    <name evidence="10" type="ORF">B4U79_05083</name>
</gene>
<evidence type="ECO:0000313" key="10">
    <source>
        <dbReference type="EMBL" id="RWS10833.1"/>
    </source>
</evidence>
<keyword evidence="3 7" id="KW-0904">Protein phosphatase</keyword>
<dbReference type="SMART" id="SM00195">
    <property type="entry name" value="DSPc"/>
    <property type="match status" value="1"/>
</dbReference>
<dbReference type="Pfam" id="PF00782">
    <property type="entry name" value="DSPc"/>
    <property type="match status" value="1"/>
</dbReference>
<dbReference type="InterPro" id="IPR029021">
    <property type="entry name" value="Prot-tyrosine_phosphatase-like"/>
</dbReference>
<evidence type="ECO:0000259" key="9">
    <source>
        <dbReference type="PROSITE" id="PS50056"/>
    </source>
</evidence>
<comment type="catalytic activity">
    <reaction evidence="5 7">
        <text>O-phospho-L-threonyl-[protein] + H2O = L-threonyl-[protein] + phosphate</text>
        <dbReference type="Rhea" id="RHEA:47004"/>
        <dbReference type="Rhea" id="RHEA-COMP:11060"/>
        <dbReference type="Rhea" id="RHEA-COMP:11605"/>
        <dbReference type="ChEBI" id="CHEBI:15377"/>
        <dbReference type="ChEBI" id="CHEBI:30013"/>
        <dbReference type="ChEBI" id="CHEBI:43474"/>
        <dbReference type="ChEBI" id="CHEBI:61977"/>
        <dbReference type="EC" id="3.1.3.16"/>
    </reaction>
</comment>
<dbReference type="Gene3D" id="3.90.190.10">
    <property type="entry name" value="Protein tyrosine phosphatase superfamily"/>
    <property type="match status" value="1"/>
</dbReference>
<accession>A0A3S3P9N3</accession>
<dbReference type="InterPro" id="IPR020405">
    <property type="entry name" value="Atypical_DUSP_subfamA"/>
</dbReference>
<evidence type="ECO:0000259" key="8">
    <source>
        <dbReference type="PROSITE" id="PS50054"/>
    </source>
</evidence>
<dbReference type="InterPro" id="IPR020422">
    <property type="entry name" value="TYR_PHOSPHATASE_DUAL_dom"/>
</dbReference>
<comment type="catalytic activity">
    <reaction evidence="7">
        <text>O-phospho-L-tyrosyl-[protein] + H2O = L-tyrosyl-[protein] + phosphate</text>
        <dbReference type="Rhea" id="RHEA:10684"/>
        <dbReference type="Rhea" id="RHEA-COMP:10136"/>
        <dbReference type="Rhea" id="RHEA-COMP:20101"/>
        <dbReference type="ChEBI" id="CHEBI:15377"/>
        <dbReference type="ChEBI" id="CHEBI:43474"/>
        <dbReference type="ChEBI" id="CHEBI:46858"/>
        <dbReference type="ChEBI" id="CHEBI:61978"/>
        <dbReference type="EC" id="3.1.3.48"/>
    </reaction>
</comment>
<dbReference type="PANTHER" id="PTHR45682">
    <property type="entry name" value="AGAP008228-PA"/>
    <property type="match status" value="1"/>
</dbReference>
<dbReference type="InterPro" id="IPR000387">
    <property type="entry name" value="Tyr_Pase_dom"/>
</dbReference>
<comment type="caution">
    <text evidence="10">The sequence shown here is derived from an EMBL/GenBank/DDBJ whole genome shotgun (WGS) entry which is preliminary data.</text>
</comment>
<evidence type="ECO:0000256" key="2">
    <source>
        <dbReference type="ARBA" id="ARBA00022801"/>
    </source>
</evidence>
<dbReference type="InterPro" id="IPR000340">
    <property type="entry name" value="Dual-sp_phosphatase_cat-dom"/>
</dbReference>
<dbReference type="PRINTS" id="PR01908">
    <property type="entry name" value="ADSPHPHTASE"/>
</dbReference>
<dbReference type="EMBL" id="NCKU01001950">
    <property type="protein sequence ID" value="RWS10833.1"/>
    <property type="molecule type" value="Genomic_DNA"/>
</dbReference>
<evidence type="ECO:0000256" key="6">
    <source>
        <dbReference type="PIRSR" id="PIRSR620405-1"/>
    </source>
</evidence>
<evidence type="ECO:0000256" key="7">
    <source>
        <dbReference type="RuleBase" id="RU366038"/>
    </source>
</evidence>
<dbReference type="PROSITE" id="PS50056">
    <property type="entry name" value="TYR_PHOSPHATASE_2"/>
    <property type="match status" value="1"/>
</dbReference>
<sequence>MAITNQWWRTPTPSCSPEELVAILTAPNGGHYALPTEPYNEVVPDVFVGDGTTALCVSLLKRLKITHVLNAACGKDRALNLINTTESFYEGSGIKFMGIEALDMSSFHLSPYFEEAAEFIHDAVQNNGRVYVHCLQGISRSATLVLAYLMIKCNLPVQEAVRVVRRNREIIPNQGFLKQLCVLNERLIHNRKFNGEISETVSSSNTEIT</sequence>
<comment type="catalytic activity">
    <reaction evidence="4 7">
        <text>O-phospho-L-seryl-[protein] + H2O = L-seryl-[protein] + phosphate</text>
        <dbReference type="Rhea" id="RHEA:20629"/>
        <dbReference type="Rhea" id="RHEA-COMP:9863"/>
        <dbReference type="Rhea" id="RHEA-COMP:11604"/>
        <dbReference type="ChEBI" id="CHEBI:15377"/>
        <dbReference type="ChEBI" id="CHEBI:29999"/>
        <dbReference type="ChEBI" id="CHEBI:43474"/>
        <dbReference type="ChEBI" id="CHEBI:83421"/>
        <dbReference type="EC" id="3.1.3.16"/>
    </reaction>
</comment>
<dbReference type="PANTHER" id="PTHR45682:SF1">
    <property type="entry name" value="DUAL SPECIFICITY PROTEIN PHOSPHATASE 3"/>
    <property type="match status" value="1"/>
</dbReference>
<dbReference type="GO" id="GO:0008138">
    <property type="term" value="F:protein tyrosine/serine/threonine phosphatase activity"/>
    <property type="evidence" value="ECO:0007669"/>
    <property type="project" value="UniProtKB-UniRule"/>
</dbReference>
<dbReference type="AlphaFoldDB" id="A0A3S3P9N3"/>
<evidence type="ECO:0000313" key="11">
    <source>
        <dbReference type="Proteomes" id="UP000285301"/>
    </source>
</evidence>
<dbReference type="InterPro" id="IPR016130">
    <property type="entry name" value="Tyr_Pase_AS"/>
</dbReference>
<dbReference type="GO" id="GO:0004722">
    <property type="term" value="F:protein serine/threonine phosphatase activity"/>
    <property type="evidence" value="ECO:0007669"/>
    <property type="project" value="UniProtKB-EC"/>
</dbReference>
<dbReference type="GO" id="GO:0043409">
    <property type="term" value="P:negative regulation of MAPK cascade"/>
    <property type="evidence" value="ECO:0007669"/>
    <property type="project" value="TreeGrafter"/>
</dbReference>
<dbReference type="EC" id="3.1.3.48" evidence="7"/>
<evidence type="ECO:0000256" key="5">
    <source>
        <dbReference type="ARBA" id="ARBA00048336"/>
    </source>
</evidence>
<feature type="active site" description="Phosphocysteine intermediate" evidence="6">
    <location>
        <position position="134"/>
    </location>
</feature>
<dbReference type="GO" id="GO:0004725">
    <property type="term" value="F:protein tyrosine phosphatase activity"/>
    <property type="evidence" value="ECO:0007669"/>
    <property type="project" value="UniProtKB-EC"/>
</dbReference>
<dbReference type="STRING" id="1965070.A0A3S3P9N3"/>
<dbReference type="Proteomes" id="UP000285301">
    <property type="component" value="Unassembled WGS sequence"/>
</dbReference>
<comment type="similarity">
    <text evidence="1 7">Belongs to the protein-tyrosine phosphatase family. Non-receptor class dual specificity subfamily.</text>
</comment>
<reference evidence="10 11" key="1">
    <citation type="journal article" date="2018" name="Gigascience">
        <title>Genomes of trombidid mites reveal novel predicted allergens and laterally-transferred genes associated with secondary metabolism.</title>
        <authorList>
            <person name="Dong X."/>
            <person name="Chaisiri K."/>
            <person name="Xia D."/>
            <person name="Armstrong S.D."/>
            <person name="Fang Y."/>
            <person name="Donnelly M.J."/>
            <person name="Kadowaki T."/>
            <person name="McGarry J.W."/>
            <person name="Darby A.C."/>
            <person name="Makepeace B.L."/>
        </authorList>
    </citation>
    <scope>NUCLEOTIDE SEQUENCE [LARGE SCALE GENOMIC DNA]</scope>
    <source>
        <strain evidence="10">UoL-WK</strain>
    </source>
</reference>
<keyword evidence="2 7" id="KW-0378">Hydrolase</keyword>
<keyword evidence="11" id="KW-1185">Reference proteome</keyword>
<evidence type="ECO:0000256" key="4">
    <source>
        <dbReference type="ARBA" id="ARBA00047761"/>
    </source>
</evidence>
<dbReference type="CDD" id="cd14515">
    <property type="entry name" value="DUSP3-like"/>
    <property type="match status" value="1"/>
</dbReference>
<dbReference type="OrthoDB" id="253091at2759"/>
<dbReference type="PROSITE" id="PS00383">
    <property type="entry name" value="TYR_PHOSPHATASE_1"/>
    <property type="match status" value="1"/>
</dbReference>
<organism evidence="10 11">
    <name type="scientific">Dinothrombium tinctorium</name>
    <dbReference type="NCBI Taxonomy" id="1965070"/>
    <lineage>
        <taxon>Eukaryota</taxon>
        <taxon>Metazoa</taxon>
        <taxon>Ecdysozoa</taxon>
        <taxon>Arthropoda</taxon>
        <taxon>Chelicerata</taxon>
        <taxon>Arachnida</taxon>
        <taxon>Acari</taxon>
        <taxon>Acariformes</taxon>
        <taxon>Trombidiformes</taxon>
        <taxon>Prostigmata</taxon>
        <taxon>Anystina</taxon>
        <taxon>Parasitengona</taxon>
        <taxon>Trombidioidea</taxon>
        <taxon>Trombidiidae</taxon>
        <taxon>Dinothrombium</taxon>
    </lineage>
</organism>
<dbReference type="EC" id="3.1.3.16" evidence="7"/>
<feature type="domain" description="Tyrosine specific protein phosphatases" evidence="9">
    <location>
        <begin position="111"/>
        <end position="168"/>
    </location>
</feature>
<comment type="function">
    <text evidence="7">Dual specificity phosphatase able to dephosphorylate phosphotyrosine, phosphoserine and phosphothreonine residues, with a preference for phosphotyrosine as a substrate.</text>
</comment>
<feature type="domain" description="Tyrosine-protein phosphatase" evidence="8">
    <location>
        <begin position="38"/>
        <end position="189"/>
    </location>
</feature>
<dbReference type="SUPFAM" id="SSF52799">
    <property type="entry name" value="(Phosphotyrosine protein) phosphatases II"/>
    <property type="match status" value="1"/>
</dbReference>
<name>A0A3S3P9N3_9ACAR</name>
<dbReference type="GO" id="GO:0033549">
    <property type="term" value="F:MAP kinase phosphatase activity"/>
    <property type="evidence" value="ECO:0007669"/>
    <property type="project" value="TreeGrafter"/>
</dbReference>
<dbReference type="GO" id="GO:0005737">
    <property type="term" value="C:cytoplasm"/>
    <property type="evidence" value="ECO:0007669"/>
    <property type="project" value="TreeGrafter"/>
</dbReference>
<dbReference type="PROSITE" id="PS50054">
    <property type="entry name" value="TYR_PHOSPHATASE_DUAL"/>
    <property type="match status" value="1"/>
</dbReference>
<evidence type="ECO:0000256" key="1">
    <source>
        <dbReference type="ARBA" id="ARBA00008601"/>
    </source>
</evidence>
<dbReference type="PRINTS" id="PR01909">
    <property type="entry name" value="ADSPHPHTASEA"/>
</dbReference>
<protein>
    <recommendedName>
        <fullName evidence="7">Dual specificity protein phosphatase</fullName>
        <ecNumber evidence="7">3.1.3.16</ecNumber>
        <ecNumber evidence="7">3.1.3.48</ecNumber>
    </recommendedName>
</protein>